<comment type="caution">
    <text evidence="1">The sequence shown here is derived from an EMBL/GenBank/DDBJ whole genome shotgun (WGS) entry which is preliminary data.</text>
</comment>
<proteinExistence type="predicted"/>
<dbReference type="RefSeq" id="WP_378965152.1">
    <property type="nucleotide sequence ID" value="NZ_JBHTBJ010000003.1"/>
</dbReference>
<reference evidence="2" key="1">
    <citation type="journal article" date="2019" name="Int. J. Syst. Evol. Microbiol.">
        <title>The Global Catalogue of Microorganisms (GCM) 10K type strain sequencing project: providing services to taxonomists for standard genome sequencing and annotation.</title>
        <authorList>
            <consortium name="The Broad Institute Genomics Platform"/>
            <consortium name="The Broad Institute Genome Sequencing Center for Infectious Disease"/>
            <person name="Wu L."/>
            <person name="Ma J."/>
        </authorList>
    </citation>
    <scope>NUCLEOTIDE SEQUENCE [LARGE SCALE GENOMIC DNA]</scope>
    <source>
        <strain evidence="2">XZYJT-10</strain>
    </source>
</reference>
<organism evidence="1 2">
    <name type="scientific">Paractinoplanes rhizophilus</name>
    <dbReference type="NCBI Taxonomy" id="1416877"/>
    <lineage>
        <taxon>Bacteria</taxon>
        <taxon>Bacillati</taxon>
        <taxon>Actinomycetota</taxon>
        <taxon>Actinomycetes</taxon>
        <taxon>Micromonosporales</taxon>
        <taxon>Micromonosporaceae</taxon>
        <taxon>Paractinoplanes</taxon>
    </lineage>
</organism>
<sequence length="56" mass="6342">MLDHQMLRNLRSAAGLIARARKVDVSDLTDDEHAEVDEVLTQLIGDAMRIRARLNK</sequence>
<dbReference type="EMBL" id="JBHTBJ010000003">
    <property type="protein sequence ID" value="MFC7273576.1"/>
    <property type="molecule type" value="Genomic_DNA"/>
</dbReference>
<name>A0ABW2HL60_9ACTN</name>
<protein>
    <submittedName>
        <fullName evidence="1">Uncharacterized protein</fullName>
    </submittedName>
</protein>
<evidence type="ECO:0000313" key="2">
    <source>
        <dbReference type="Proteomes" id="UP001596548"/>
    </source>
</evidence>
<gene>
    <name evidence="1" type="ORF">ACFQS1_06265</name>
</gene>
<dbReference type="Proteomes" id="UP001596548">
    <property type="component" value="Unassembled WGS sequence"/>
</dbReference>
<accession>A0ABW2HL60</accession>
<keyword evidence="2" id="KW-1185">Reference proteome</keyword>
<evidence type="ECO:0000313" key="1">
    <source>
        <dbReference type="EMBL" id="MFC7273576.1"/>
    </source>
</evidence>